<feature type="region of interest" description="Disordered" evidence="6">
    <location>
        <begin position="682"/>
        <end position="708"/>
    </location>
</feature>
<sequence length="1165" mass="131858">MEFSQDPYEYKLYQMFKSCDTNQHGYLDEQSLRRLCGLLELRDKGSVLIENLAAEGRTSHVTFENFKEALLNFLGTELDSGGGGGSGSGVSSTTTTTQVTAEQSKTTEDAQSPGIGKTLDHALIITDQQETFIDSPPESSDREVSPKLVVGAKKYGRRSRPHITKGDDHTASDSEDSIDEKDSSSHRSCLAPEVQRSSSQTDIAGSRRRTNTGATETKLKRCASLPAQRNLFHQNKTKLAANKAKLGNDSLIQLAKKPLSSSVESLGLKNLSSAMHAVWSSYEWELSKTHFNTGHLAKDSPAFMETLPVNTILDLWERSQIPNGRGILLALGFDSDEINLAQLNKVMEEEIPNLDEEPQMALMKACLALQSTELANLRQATKQLHDENSKLRADNKDANRRIALLAVEIDERHASLEDATKKEIRLLEQRHAGVVRDLTARLANDRENWSNLNARLEARIKTFEQDEIKLKTELELVRKENEDLEWEQHKMQKQLTDLLEKNIELQRELTDMDETKHDAGQHRETYDKSMADEEVLRLVDKISSLQLENCNLRDKNDELVAEVESLHHELNKMRIKSKKSLQICEESSGPQEENDGSSSNTATKRRGDSPTKTRLIEESPRLGKLRKCTNDDGSEASDTSGEWMALNSELQNTHHIKMSKQAQDEMDTLRRRISELETELKLAKESQAAQTTNSVAGTSSSPTPEERCKELEASLEQMQKAYEDCEDYWQAKLTEERALFEKERQIYEEEQQESDKKFTELMEKVREYEEQFSKDGRLSPIEEKDMLEQQYADLEAEAEEIRENARRMFEEKSQEIEVLQNEIEDLRLRLGESVEILTGANELKPENAANTTNTNLAESCSPASSPISYLWHQSTIQEPSKTCHENSLPTLLTMAPVSNHAVRINLTTSETTIFSTPPQTSLQSPIEKPNRTQSPQATVPSETGDVADCETSSTTSGKSFETHSIHSNHSQQRNAQLAIKSNASSTKNSSTSPTPSGLKEELKRLKFFELSLKEQIKDLSLQRDGLIMELQQLQEAKPVLEKAYARTAHPSLIQRVNQLELKNRHLQNVIKQQQHYTESIMQQSWRHHQIELNDLHGRLEAQTALITEQVQRLQNADILVKDLYVENSHLTASVQRLEQQRVRANIIQQQQQQQRQNISVLPGMP</sequence>
<feature type="region of interest" description="Disordered" evidence="6">
    <location>
        <begin position="131"/>
        <end position="216"/>
    </location>
</feature>
<feature type="compositionally biased region" description="Low complexity" evidence="6">
    <location>
        <begin position="980"/>
        <end position="996"/>
    </location>
</feature>
<feature type="compositionally biased region" description="Basic and acidic residues" evidence="6">
    <location>
        <begin position="605"/>
        <end position="621"/>
    </location>
</feature>
<keyword evidence="3" id="KW-0597">Phosphoprotein</keyword>
<dbReference type="PANTHER" id="PTHR18905:SF13">
    <property type="entry name" value="NON-CENTROSOMAL MICROTUBULE ARRAY"/>
    <property type="match status" value="1"/>
</dbReference>
<feature type="compositionally biased region" description="Polar residues" evidence="6">
    <location>
        <begin position="931"/>
        <end position="941"/>
    </location>
</feature>
<feature type="region of interest" description="Disordered" evidence="6">
    <location>
        <begin position="579"/>
        <end position="640"/>
    </location>
</feature>
<feature type="region of interest" description="Disordered" evidence="6">
    <location>
        <begin position="81"/>
        <end position="116"/>
    </location>
</feature>
<evidence type="ECO:0000256" key="5">
    <source>
        <dbReference type="SAM" id="Coils"/>
    </source>
</evidence>
<evidence type="ECO:0000313" key="7">
    <source>
        <dbReference type="EnsemblMetazoa" id="SCAU005972-PC"/>
    </source>
</evidence>
<feature type="compositionally biased region" description="Polar residues" evidence="6">
    <location>
        <begin position="687"/>
        <end position="703"/>
    </location>
</feature>
<feature type="coiled-coil region" evidence="5">
    <location>
        <begin position="374"/>
        <end position="408"/>
    </location>
</feature>
<feature type="region of interest" description="Disordered" evidence="6">
    <location>
        <begin position="909"/>
        <end position="998"/>
    </location>
</feature>
<dbReference type="GO" id="GO:0005813">
    <property type="term" value="C:centrosome"/>
    <property type="evidence" value="ECO:0007669"/>
    <property type="project" value="UniProtKB-SubCell"/>
</dbReference>
<dbReference type="PANTHER" id="PTHR18905">
    <property type="entry name" value="NINEIN"/>
    <property type="match status" value="1"/>
</dbReference>
<dbReference type="Proteomes" id="UP000095300">
    <property type="component" value="Unassembled WGS sequence"/>
</dbReference>
<feature type="compositionally biased region" description="Basic residues" evidence="6">
    <location>
        <begin position="154"/>
        <end position="163"/>
    </location>
</feature>
<comment type="subcellular location">
    <subcellularLocation>
        <location evidence="1">Cytoplasm</location>
        <location evidence="1">Cytoskeleton</location>
        <location evidence="1">Microtubule organizing center</location>
        <location evidence="1">Centrosome</location>
    </subcellularLocation>
</comment>
<proteinExistence type="predicted"/>
<dbReference type="STRING" id="35570.A0A1I8P9C6"/>
<organism evidence="7 8">
    <name type="scientific">Stomoxys calcitrans</name>
    <name type="common">Stable fly</name>
    <name type="synonym">Conops calcitrans</name>
    <dbReference type="NCBI Taxonomy" id="35570"/>
    <lineage>
        <taxon>Eukaryota</taxon>
        <taxon>Metazoa</taxon>
        <taxon>Ecdysozoa</taxon>
        <taxon>Arthropoda</taxon>
        <taxon>Hexapoda</taxon>
        <taxon>Insecta</taxon>
        <taxon>Pterygota</taxon>
        <taxon>Neoptera</taxon>
        <taxon>Endopterygota</taxon>
        <taxon>Diptera</taxon>
        <taxon>Brachycera</taxon>
        <taxon>Muscomorpha</taxon>
        <taxon>Muscoidea</taxon>
        <taxon>Muscidae</taxon>
        <taxon>Stomoxys</taxon>
    </lineage>
</organism>
<evidence type="ECO:0000256" key="6">
    <source>
        <dbReference type="SAM" id="MobiDB-lite"/>
    </source>
</evidence>
<dbReference type="VEuPathDB" id="VectorBase:SCAU005972"/>
<keyword evidence="4" id="KW-0206">Cytoskeleton</keyword>
<protein>
    <recommendedName>
        <fullName evidence="9">EF-hand domain-containing protein</fullName>
    </recommendedName>
</protein>
<feature type="coiled-coil region" evidence="5">
    <location>
        <begin position="446"/>
        <end position="515"/>
    </location>
</feature>
<dbReference type="AlphaFoldDB" id="A0A1I8P9C6"/>
<name>A0A1I8P9C6_STOCA</name>
<keyword evidence="2" id="KW-0963">Cytoplasm</keyword>
<evidence type="ECO:0000256" key="2">
    <source>
        <dbReference type="ARBA" id="ARBA00022490"/>
    </source>
</evidence>
<evidence type="ECO:0008006" key="9">
    <source>
        <dbReference type="Google" id="ProtNLM"/>
    </source>
</evidence>
<feature type="compositionally biased region" description="Polar residues" evidence="6">
    <location>
        <begin position="588"/>
        <end position="602"/>
    </location>
</feature>
<dbReference type="SUPFAM" id="SSF47473">
    <property type="entry name" value="EF-hand"/>
    <property type="match status" value="1"/>
</dbReference>
<reference evidence="7" key="1">
    <citation type="submission" date="2020-05" db="UniProtKB">
        <authorList>
            <consortium name="EnsemblMetazoa"/>
        </authorList>
    </citation>
    <scope>IDENTIFICATION</scope>
    <source>
        <strain evidence="7">USDA</strain>
    </source>
</reference>
<feature type="compositionally biased region" description="Polar residues" evidence="6">
    <location>
        <begin position="965"/>
        <end position="975"/>
    </location>
</feature>
<dbReference type="OrthoDB" id="5799458at2759"/>
<evidence type="ECO:0000256" key="4">
    <source>
        <dbReference type="ARBA" id="ARBA00023212"/>
    </source>
</evidence>
<dbReference type="GO" id="GO:0034454">
    <property type="term" value="P:microtubule anchoring at centrosome"/>
    <property type="evidence" value="ECO:0007669"/>
    <property type="project" value="TreeGrafter"/>
</dbReference>
<feature type="compositionally biased region" description="Polar residues" evidence="6">
    <location>
        <begin position="950"/>
        <end position="959"/>
    </location>
</feature>
<evidence type="ECO:0000256" key="3">
    <source>
        <dbReference type="ARBA" id="ARBA00022553"/>
    </source>
</evidence>
<dbReference type="EnsemblMetazoa" id="SCAU005972-RC">
    <property type="protein sequence ID" value="SCAU005972-PC"/>
    <property type="gene ID" value="SCAU005972"/>
</dbReference>
<keyword evidence="8" id="KW-1185">Reference proteome</keyword>
<keyword evidence="5" id="KW-0175">Coiled coil</keyword>
<evidence type="ECO:0000256" key="1">
    <source>
        <dbReference type="ARBA" id="ARBA00004300"/>
    </source>
</evidence>
<gene>
    <name evidence="7" type="primary">106080817</name>
</gene>
<feature type="coiled-coil region" evidence="5">
    <location>
        <begin position="1120"/>
        <end position="1154"/>
    </location>
</feature>
<feature type="compositionally biased region" description="Polar residues" evidence="6">
    <location>
        <begin position="909"/>
        <end position="924"/>
    </location>
</feature>
<accession>A0A1I8P9C6</accession>
<evidence type="ECO:0000313" key="8">
    <source>
        <dbReference type="Proteomes" id="UP000095300"/>
    </source>
</evidence>
<dbReference type="InterPro" id="IPR011992">
    <property type="entry name" value="EF-hand-dom_pair"/>
</dbReference>